<protein>
    <submittedName>
        <fullName evidence="1">Uncharacterized protein</fullName>
    </submittedName>
</protein>
<organism evidence="1 2">
    <name type="scientific">Dinoroseobacter phage vB_DshS-R5C</name>
    <dbReference type="NCBI Taxonomy" id="1965368"/>
    <lineage>
        <taxon>Viruses</taxon>
        <taxon>Duplodnaviria</taxon>
        <taxon>Heunggongvirae</taxon>
        <taxon>Uroviricota</taxon>
        <taxon>Caudoviricetes</taxon>
        <taxon>Nanhaivirus</taxon>
        <taxon>Nanhaivirus D5C</taxon>
    </lineage>
</organism>
<evidence type="ECO:0000313" key="2">
    <source>
        <dbReference type="Proteomes" id="UP000224401"/>
    </source>
</evidence>
<reference evidence="1 2" key="1">
    <citation type="submission" date="2017-02" db="EMBL/GenBank/DDBJ databases">
        <title>A novel roseosiphophage isolated from the oligotrophic South China Sea.</title>
        <authorList>
            <person name="Yang Y."/>
            <person name="Cai L."/>
            <person name="Zhang R."/>
        </authorList>
    </citation>
    <scope>NUCLEOTIDE SEQUENCE [LARGE SCALE GENOMIC DNA]</scope>
</reference>
<evidence type="ECO:0000313" key="1">
    <source>
        <dbReference type="EMBL" id="ARB06144.1"/>
    </source>
</evidence>
<name>A0A1V0DY97_9CAUD</name>
<proteinExistence type="predicted"/>
<gene>
    <name evidence="1" type="ORF">vBDshSR5C_90</name>
</gene>
<sequence length="112" mass="12431">MREWRTRDPVRALLASAKKSAKIRGIEFSLVREDVKIPARCPIFAIPLRLGKEGLGACRDAAPSIDRIDSSKGYVRGNIVVVSFKANRIKSNASADEVLKVGRFYKELTTNV</sequence>
<dbReference type="EMBL" id="KY606587">
    <property type="protein sequence ID" value="ARB06144.1"/>
    <property type="molecule type" value="Genomic_DNA"/>
</dbReference>
<dbReference type="OrthoDB" id="15723at10239"/>
<accession>A0A1V0DY97</accession>
<dbReference type="Proteomes" id="UP000224401">
    <property type="component" value="Segment"/>
</dbReference>
<keyword evidence="2" id="KW-1185">Reference proteome</keyword>
<dbReference type="Gene3D" id="3.30.40.220">
    <property type="match status" value="1"/>
</dbReference>